<accession>A0A9D4HCJ9</accession>
<dbReference type="AlphaFoldDB" id="A0A9D4HCJ9"/>
<sequence length="68" mass="7932">MNDIEKLKMLETYKGKSIACDKMQGNLIQLSADYIKRLKLKTVHNPSSNANRNYPTTLPIMEEKDRQY</sequence>
<name>A0A9D4HCJ9_DREPO</name>
<reference evidence="1" key="1">
    <citation type="journal article" date="2019" name="bioRxiv">
        <title>The Genome of the Zebra Mussel, Dreissena polymorpha: A Resource for Invasive Species Research.</title>
        <authorList>
            <person name="McCartney M.A."/>
            <person name="Auch B."/>
            <person name="Kono T."/>
            <person name="Mallez S."/>
            <person name="Zhang Y."/>
            <person name="Obille A."/>
            <person name="Becker A."/>
            <person name="Abrahante J.E."/>
            <person name="Garbe J."/>
            <person name="Badalamenti J.P."/>
            <person name="Herman A."/>
            <person name="Mangelson H."/>
            <person name="Liachko I."/>
            <person name="Sullivan S."/>
            <person name="Sone E.D."/>
            <person name="Koren S."/>
            <person name="Silverstein K.A.T."/>
            <person name="Beckman K.B."/>
            <person name="Gohl D.M."/>
        </authorList>
    </citation>
    <scope>NUCLEOTIDE SEQUENCE</scope>
    <source>
        <strain evidence="1">Duluth1</strain>
        <tissue evidence="1">Whole animal</tissue>
    </source>
</reference>
<keyword evidence="2" id="KW-1185">Reference proteome</keyword>
<proteinExistence type="predicted"/>
<protein>
    <submittedName>
        <fullName evidence="1">Uncharacterized protein</fullName>
    </submittedName>
</protein>
<gene>
    <name evidence="1" type="ORF">DPMN_104165</name>
</gene>
<evidence type="ECO:0000313" key="1">
    <source>
        <dbReference type="EMBL" id="KAH3830909.1"/>
    </source>
</evidence>
<dbReference type="Proteomes" id="UP000828390">
    <property type="component" value="Unassembled WGS sequence"/>
</dbReference>
<comment type="caution">
    <text evidence="1">The sequence shown here is derived from an EMBL/GenBank/DDBJ whole genome shotgun (WGS) entry which is preliminary data.</text>
</comment>
<dbReference type="EMBL" id="JAIWYP010000004">
    <property type="protein sequence ID" value="KAH3830909.1"/>
    <property type="molecule type" value="Genomic_DNA"/>
</dbReference>
<evidence type="ECO:0000313" key="2">
    <source>
        <dbReference type="Proteomes" id="UP000828390"/>
    </source>
</evidence>
<organism evidence="1 2">
    <name type="scientific">Dreissena polymorpha</name>
    <name type="common">Zebra mussel</name>
    <name type="synonym">Mytilus polymorpha</name>
    <dbReference type="NCBI Taxonomy" id="45954"/>
    <lineage>
        <taxon>Eukaryota</taxon>
        <taxon>Metazoa</taxon>
        <taxon>Spiralia</taxon>
        <taxon>Lophotrochozoa</taxon>
        <taxon>Mollusca</taxon>
        <taxon>Bivalvia</taxon>
        <taxon>Autobranchia</taxon>
        <taxon>Heteroconchia</taxon>
        <taxon>Euheterodonta</taxon>
        <taxon>Imparidentia</taxon>
        <taxon>Neoheterodontei</taxon>
        <taxon>Myida</taxon>
        <taxon>Dreissenoidea</taxon>
        <taxon>Dreissenidae</taxon>
        <taxon>Dreissena</taxon>
    </lineage>
</organism>
<reference evidence="1" key="2">
    <citation type="submission" date="2020-11" db="EMBL/GenBank/DDBJ databases">
        <authorList>
            <person name="McCartney M.A."/>
            <person name="Auch B."/>
            <person name="Kono T."/>
            <person name="Mallez S."/>
            <person name="Becker A."/>
            <person name="Gohl D.M."/>
            <person name="Silverstein K.A.T."/>
            <person name="Koren S."/>
            <person name="Bechman K.B."/>
            <person name="Herman A."/>
            <person name="Abrahante J.E."/>
            <person name="Garbe J."/>
        </authorList>
    </citation>
    <scope>NUCLEOTIDE SEQUENCE</scope>
    <source>
        <strain evidence="1">Duluth1</strain>
        <tissue evidence="1">Whole animal</tissue>
    </source>
</reference>